<reference evidence="2 3" key="1">
    <citation type="journal article" date="2015" name="Nature">
        <title>rRNA introns, odd ribosomes, and small enigmatic genomes across a large radiation of phyla.</title>
        <authorList>
            <person name="Brown C.T."/>
            <person name="Hug L.A."/>
            <person name="Thomas B.C."/>
            <person name="Sharon I."/>
            <person name="Castelle C.J."/>
            <person name="Singh A."/>
            <person name="Wilkins M.J."/>
            <person name="Williams K.H."/>
            <person name="Banfield J.F."/>
        </authorList>
    </citation>
    <scope>NUCLEOTIDE SEQUENCE [LARGE SCALE GENOMIC DNA]</scope>
</reference>
<evidence type="ECO:0000313" key="3">
    <source>
        <dbReference type="Proteomes" id="UP000033995"/>
    </source>
</evidence>
<evidence type="ECO:0000313" key="2">
    <source>
        <dbReference type="EMBL" id="KKP47914.1"/>
    </source>
</evidence>
<dbReference type="EMBL" id="LBOZ01000002">
    <property type="protein sequence ID" value="KKP47914.1"/>
    <property type="molecule type" value="Genomic_DNA"/>
</dbReference>
<protein>
    <submittedName>
        <fullName evidence="2">Alpha-L-glutamate ligase, RimK family</fullName>
    </submittedName>
</protein>
<dbReference type="PANTHER" id="PTHR21621">
    <property type="entry name" value="RIBOSOMAL PROTEIN S6 MODIFICATION PROTEIN"/>
    <property type="match status" value="1"/>
</dbReference>
<gene>
    <name evidence="2" type="ORF">UR38_C0002G0017</name>
</gene>
<feature type="domain" description="ATP-grasp fold RimK-type" evidence="1">
    <location>
        <begin position="51"/>
        <end position="146"/>
    </location>
</feature>
<dbReference type="Gene3D" id="3.30.470.20">
    <property type="entry name" value="ATP-grasp fold, B domain"/>
    <property type="match status" value="1"/>
</dbReference>
<dbReference type="GO" id="GO:0018169">
    <property type="term" value="F:ribosomal S6-glutamic acid ligase activity"/>
    <property type="evidence" value="ECO:0007669"/>
    <property type="project" value="TreeGrafter"/>
</dbReference>
<name>A0A0F9ZUI5_9BACT</name>
<dbReference type="Proteomes" id="UP000033995">
    <property type="component" value="Unassembled WGS sequence"/>
</dbReference>
<accession>A0A0F9ZUI5</accession>
<proteinExistence type="predicted"/>
<dbReference type="Pfam" id="PF08443">
    <property type="entry name" value="RimK"/>
    <property type="match status" value="1"/>
</dbReference>
<comment type="caution">
    <text evidence="2">The sequence shown here is derived from an EMBL/GenBank/DDBJ whole genome shotgun (WGS) entry which is preliminary data.</text>
</comment>
<evidence type="ECO:0000259" key="1">
    <source>
        <dbReference type="Pfam" id="PF08443"/>
    </source>
</evidence>
<keyword evidence="2" id="KW-0436">Ligase</keyword>
<dbReference type="InterPro" id="IPR013651">
    <property type="entry name" value="ATP-grasp_RimK-type"/>
</dbReference>
<dbReference type="SUPFAM" id="SSF56059">
    <property type="entry name" value="Glutathione synthetase ATP-binding domain-like"/>
    <property type="match status" value="1"/>
</dbReference>
<organism evidence="2 3">
    <name type="scientific">Candidatus Woesebacteria bacterium GW2011_GWA2_33_28</name>
    <dbReference type="NCBI Taxonomy" id="1618561"/>
    <lineage>
        <taxon>Bacteria</taxon>
        <taxon>Candidatus Woeseibacteriota</taxon>
    </lineage>
</organism>
<dbReference type="GO" id="GO:0005737">
    <property type="term" value="C:cytoplasm"/>
    <property type="evidence" value="ECO:0007669"/>
    <property type="project" value="TreeGrafter"/>
</dbReference>
<dbReference type="AlphaFoldDB" id="A0A0F9ZUI5"/>
<sequence>MILREPNPKKDLYRLRDKVLRHYLNSNTYVLNSKSYLKWSVLDKKTQELEFQKAGFDLRVIVIDSKVVGIMKRTPRSGEFLSNFSKRIIIGNIAVETARRFKLDYVGVDIMLGNGNKWKVLEVNRACQFKGFEKALKINVAKEVTEFFN</sequence>
<dbReference type="PANTHER" id="PTHR21621:SF0">
    <property type="entry name" value="BETA-CITRYLGLUTAMATE SYNTHASE B-RELATED"/>
    <property type="match status" value="1"/>
</dbReference>
<dbReference type="GO" id="GO:0009432">
    <property type="term" value="P:SOS response"/>
    <property type="evidence" value="ECO:0007669"/>
    <property type="project" value="TreeGrafter"/>
</dbReference>